<evidence type="ECO:0000256" key="7">
    <source>
        <dbReference type="ARBA" id="ARBA00022989"/>
    </source>
</evidence>
<dbReference type="GO" id="GO:0015385">
    <property type="term" value="F:sodium:proton antiporter activity"/>
    <property type="evidence" value="ECO:0007669"/>
    <property type="project" value="UniProtKB-UniRule"/>
</dbReference>
<evidence type="ECO:0000256" key="5">
    <source>
        <dbReference type="ARBA" id="ARBA00022475"/>
    </source>
</evidence>
<evidence type="ECO:0000256" key="12">
    <source>
        <dbReference type="HAMAP-Rule" id="MF_01844"/>
    </source>
</evidence>
<keyword evidence="10 12" id="KW-0472">Membrane</keyword>
<evidence type="ECO:0000256" key="2">
    <source>
        <dbReference type="ARBA" id="ARBA00007006"/>
    </source>
</evidence>
<keyword evidence="8 12" id="KW-0915">Sodium</keyword>
<feature type="transmembrane region" description="Helical" evidence="12">
    <location>
        <begin position="108"/>
        <end position="126"/>
    </location>
</feature>
<feature type="domain" description="Thioredoxin" evidence="13">
    <location>
        <begin position="448"/>
        <end position="646"/>
    </location>
</feature>
<evidence type="ECO:0000256" key="6">
    <source>
        <dbReference type="ARBA" id="ARBA00022692"/>
    </source>
</evidence>
<keyword evidence="9 12" id="KW-0406">Ion transport</keyword>
<feature type="transmembrane region" description="Helical" evidence="12">
    <location>
        <begin position="336"/>
        <end position="354"/>
    </location>
</feature>
<dbReference type="GO" id="GO:0005886">
    <property type="term" value="C:plasma membrane"/>
    <property type="evidence" value="ECO:0007669"/>
    <property type="project" value="UniProtKB-SubCell"/>
</dbReference>
<dbReference type="Pfam" id="PF13462">
    <property type="entry name" value="Thioredoxin_4"/>
    <property type="match status" value="1"/>
</dbReference>
<feature type="transmembrane region" description="Helical" evidence="12">
    <location>
        <begin position="168"/>
        <end position="188"/>
    </location>
</feature>
<keyword evidence="5 12" id="KW-1003">Cell membrane</keyword>
<keyword evidence="4 12" id="KW-0050">Antiport</keyword>
<comment type="similarity">
    <text evidence="2">In the N-terminal section; belongs to the NhaA Na(+)/H(+) (TC 2.A.33) antiporter family.</text>
</comment>
<evidence type="ECO:0000313" key="15">
    <source>
        <dbReference type="Proteomes" id="UP000321181"/>
    </source>
</evidence>
<keyword evidence="3 12" id="KW-0813">Transport</keyword>
<comment type="function">
    <text evidence="12">Na(+)/H(+) antiporter that extrudes sodium in exchange for external protons.</text>
</comment>
<feature type="transmembrane region" description="Helical" evidence="12">
    <location>
        <begin position="408"/>
        <end position="429"/>
    </location>
</feature>
<feature type="transmembrane region" description="Helical" evidence="12">
    <location>
        <begin position="251"/>
        <end position="270"/>
    </location>
</feature>
<gene>
    <name evidence="14" type="primary">nhaA2</name>
    <name evidence="12" type="synonym">nhaA</name>
    <name evidence="14" type="ORF">CAE01nite_30260</name>
</gene>
<feature type="transmembrane region" description="Helical" evidence="12">
    <location>
        <begin position="63"/>
        <end position="88"/>
    </location>
</feature>
<feature type="transmembrane region" description="Helical" evidence="12">
    <location>
        <begin position="141"/>
        <end position="162"/>
    </location>
</feature>
<reference evidence="14 15" key="1">
    <citation type="submission" date="2019-07" db="EMBL/GenBank/DDBJ databases">
        <title>Whole genome shotgun sequence of Cellulomonas aerilata NBRC 106308.</title>
        <authorList>
            <person name="Hosoyama A."/>
            <person name="Uohara A."/>
            <person name="Ohji S."/>
            <person name="Ichikawa N."/>
        </authorList>
    </citation>
    <scope>NUCLEOTIDE SEQUENCE [LARGE SCALE GENOMIC DNA]</scope>
    <source>
        <strain evidence="14 15">NBRC 106308</strain>
    </source>
</reference>
<dbReference type="InterPro" id="IPR023171">
    <property type="entry name" value="Na/H_antiporter_dom_sf"/>
</dbReference>
<organism evidence="14 15">
    <name type="scientific">Cellulomonas aerilata</name>
    <dbReference type="NCBI Taxonomy" id="515326"/>
    <lineage>
        <taxon>Bacteria</taxon>
        <taxon>Bacillati</taxon>
        <taxon>Actinomycetota</taxon>
        <taxon>Actinomycetes</taxon>
        <taxon>Micrococcales</taxon>
        <taxon>Cellulomonadaceae</taxon>
        <taxon>Cellulomonas</taxon>
    </lineage>
</organism>
<keyword evidence="15" id="KW-1185">Reference proteome</keyword>
<evidence type="ECO:0000256" key="10">
    <source>
        <dbReference type="ARBA" id="ARBA00023136"/>
    </source>
</evidence>
<dbReference type="InterPro" id="IPR004670">
    <property type="entry name" value="NhaA"/>
</dbReference>
<dbReference type="Proteomes" id="UP000321181">
    <property type="component" value="Unassembled WGS sequence"/>
</dbReference>
<feature type="transmembrane region" description="Helical" evidence="12">
    <location>
        <begin position="200"/>
        <end position="221"/>
    </location>
</feature>
<dbReference type="InterPro" id="IPR013766">
    <property type="entry name" value="Thioredoxin_domain"/>
</dbReference>
<dbReference type="InterPro" id="IPR012336">
    <property type="entry name" value="Thioredoxin-like_fold"/>
</dbReference>
<evidence type="ECO:0000256" key="3">
    <source>
        <dbReference type="ARBA" id="ARBA00022448"/>
    </source>
</evidence>
<dbReference type="SUPFAM" id="SSF52833">
    <property type="entry name" value="Thioredoxin-like"/>
    <property type="match status" value="1"/>
</dbReference>
<keyword evidence="6 12" id="KW-0812">Transmembrane</keyword>
<dbReference type="PANTHER" id="PTHR30341:SF0">
    <property type="entry name" value="NA(+)_H(+) ANTIPORTER NHAA"/>
    <property type="match status" value="1"/>
</dbReference>
<evidence type="ECO:0000256" key="1">
    <source>
        <dbReference type="ARBA" id="ARBA00004429"/>
    </source>
</evidence>
<comment type="caution">
    <text evidence="14">The sequence shown here is derived from an EMBL/GenBank/DDBJ whole genome shotgun (WGS) entry which is preliminary data.</text>
</comment>
<evidence type="ECO:0000256" key="8">
    <source>
        <dbReference type="ARBA" id="ARBA00023053"/>
    </source>
</evidence>
<comment type="subcellular location">
    <subcellularLocation>
        <location evidence="1">Cell inner membrane</location>
        <topology evidence="1">Multi-pass membrane protein</topology>
    </subcellularLocation>
    <subcellularLocation>
        <location evidence="12">Cell membrane</location>
        <topology evidence="12">Multi-pass membrane protein</topology>
    </subcellularLocation>
</comment>
<comment type="similarity">
    <text evidence="12">Belongs to the NhaA Na(+)/H(+) (TC 2.A.33) antiporter family.</text>
</comment>
<proteinExistence type="inferred from homology"/>
<dbReference type="EMBL" id="BJYY01000018">
    <property type="protein sequence ID" value="GEO35301.1"/>
    <property type="molecule type" value="Genomic_DNA"/>
</dbReference>
<keyword evidence="11 12" id="KW-0739">Sodium transport</keyword>
<dbReference type="Pfam" id="PF06965">
    <property type="entry name" value="Na_H_antiport_1"/>
    <property type="match status" value="1"/>
</dbReference>
<feature type="transmembrane region" description="Helical" evidence="12">
    <location>
        <begin position="441"/>
        <end position="464"/>
    </location>
</feature>
<evidence type="ECO:0000256" key="11">
    <source>
        <dbReference type="ARBA" id="ARBA00023201"/>
    </source>
</evidence>
<accession>A0A512DFQ9</accession>
<dbReference type="InterPro" id="IPR036249">
    <property type="entry name" value="Thioredoxin-like_sf"/>
</dbReference>
<dbReference type="PROSITE" id="PS51352">
    <property type="entry name" value="THIOREDOXIN_2"/>
    <property type="match status" value="1"/>
</dbReference>
<keyword evidence="7 12" id="KW-1133">Transmembrane helix</keyword>
<dbReference type="GO" id="GO:0006885">
    <property type="term" value="P:regulation of pH"/>
    <property type="evidence" value="ECO:0007669"/>
    <property type="project" value="UniProtKB-UniRule"/>
</dbReference>
<dbReference type="Gene3D" id="1.20.1530.10">
    <property type="entry name" value="Na+/H+ antiporter like domain"/>
    <property type="match status" value="1"/>
</dbReference>
<comment type="catalytic activity">
    <reaction evidence="12">
        <text>Na(+)(in) + 2 H(+)(out) = Na(+)(out) + 2 H(+)(in)</text>
        <dbReference type="Rhea" id="RHEA:29251"/>
        <dbReference type="ChEBI" id="CHEBI:15378"/>
        <dbReference type="ChEBI" id="CHEBI:29101"/>
    </reaction>
</comment>
<dbReference type="AlphaFoldDB" id="A0A512DFQ9"/>
<dbReference type="Gene3D" id="3.40.30.10">
    <property type="entry name" value="Glutaredoxin"/>
    <property type="match status" value="1"/>
</dbReference>
<dbReference type="PANTHER" id="PTHR30341">
    <property type="entry name" value="SODIUM ION/PROTON ANTIPORTER NHAA-RELATED"/>
    <property type="match status" value="1"/>
</dbReference>
<dbReference type="HAMAP" id="MF_01844">
    <property type="entry name" value="NhaA"/>
    <property type="match status" value="1"/>
</dbReference>
<name>A0A512DFQ9_9CELL</name>
<evidence type="ECO:0000256" key="9">
    <source>
        <dbReference type="ARBA" id="ARBA00023065"/>
    </source>
</evidence>
<evidence type="ECO:0000259" key="13">
    <source>
        <dbReference type="PROSITE" id="PS51352"/>
    </source>
</evidence>
<sequence length="659" mass="69727">MDGGATHARARMDRGAAHGAVVPSLGGVNRGWRDRSRPRARTVLHGQLSEPLRRFLGTESAGAALLLTATVVAVVWANSPWSAAYVALWETPVSLSAGDAGMTMDLGHWVNDALMTIFFFVIGLEVRRELSLGELTDRRRIVVPLVAGAAGLVVPALLYLAVNPSGEAARGWGVVIGSDTAFLLGALAVVGPRLSTQLRLFLLTMTVIDDILAVSVIGLVYSDDLDLGAIGLALLCLVALAALARRGVWQTSPYVVLVVLLWLATVRSGLHPSIAGMVAGLLVPATAPRRDVVEGAATLVRAFRQSPMPSVGRTAQRGIVRAISVNERLQSVLHPWASYVVVPVFALANAGVDLRGGMLGDALRSPVTWGVVLGLVVGKTVGITAGALGAVRLGLGRLPQGVGHGQVAGGAALSGIGFTVSLLITALAFDDERLRDEATVGVLLAAVLATGLGWLVFRLAAVLLGERTAELPRHLVAPVDPERDHIRGPGTAPLTLVEYLDFECPFCARATGVGRELREHFGDRLRYVVRHLPLPDVHPNAERAAMAAEAAGRQGQFWAMHDLLFTRQDRLHPEALVEYAAELGLQVDRFVEDLSDGGLAARIREDVAGAEASGARSTPTFFVVDRRHSGPYDAATLIRELEQVAGTVQADPAPVAEPR</sequence>
<dbReference type="NCBIfam" id="TIGR00773">
    <property type="entry name" value="NhaA"/>
    <property type="match status" value="1"/>
</dbReference>
<evidence type="ECO:0000256" key="4">
    <source>
        <dbReference type="ARBA" id="ARBA00022449"/>
    </source>
</evidence>
<feature type="transmembrane region" description="Helical" evidence="12">
    <location>
        <begin position="366"/>
        <end position="388"/>
    </location>
</feature>
<protein>
    <recommendedName>
        <fullName evidence="12">Na(+)/H(+) antiporter NhaA</fullName>
    </recommendedName>
    <alternativeName>
        <fullName evidence="12">Sodium/proton antiporter NhaA</fullName>
    </alternativeName>
</protein>
<evidence type="ECO:0000313" key="14">
    <source>
        <dbReference type="EMBL" id="GEO35301.1"/>
    </source>
</evidence>
<feature type="transmembrane region" description="Helical" evidence="12">
    <location>
        <begin position="227"/>
        <end position="244"/>
    </location>
</feature>